<dbReference type="PANTHER" id="PTHR15830">
    <property type="entry name" value="TELOMERE LENGTH REGULATION PROTEIN TEL2 FAMILY MEMBER"/>
    <property type="match status" value="1"/>
</dbReference>
<proteinExistence type="inferred from homology"/>
<dbReference type="EMBL" id="WHVB01000010">
    <property type="protein sequence ID" value="KAF8479025.1"/>
    <property type="molecule type" value="Genomic_DNA"/>
</dbReference>
<dbReference type="Pfam" id="PF10193">
    <property type="entry name" value="Telomere_reg-2"/>
    <property type="match status" value="1"/>
</dbReference>
<dbReference type="InterPro" id="IPR038528">
    <property type="entry name" value="TEL2_C_sf"/>
</dbReference>
<sequence length="1082" mass="119189">MNRALPRHPDPCDIALSTQENWVYQGLGPVQVIEQENGGGSETKEDSQVIGHKYGQEHHDDTGNQVRDVINQLQSPVPDLPTLLMLISSLLDCIDLLPPHYMQYNTAPLHSAVFNIQRHLPPLQRALLEHVIPAWEPDLSREKLMPLVEQWFIPDAFLYASPAAGEVTVHAYRSILSLSFTPYSMDLLARLTKAYPVDRLHTSVFSNLNKDSSSRQTTLAWEDVVKSILSVPARVANSLEGKGEPPMDLEQGPYFANLCVRCEALLWKLSQERTEESMSSTTYLFTKLANVGAFPASKPTSPSQPSFFLSTLPTIRRRLSQGSSNTVSYSSFWGTLLESLPSSFTLQNILASLFAHISVPDIPHDISSSSRALVKREAGLLLGIVGSLREDKTYMRDSTSAVVLARDWGEGHARVYACWVAGARTSVGDSSRRASRHPISAFLTPTLDLWASPEHIKHSLLGRHHYLTLLFLTTISYLPASSSALRELAVSVPFIRSISTYIGHLDPSVRRCGMLVGEEVARRTGKELDFKDWDGDDGGKPWARSVRQLLGGKDADAEILDDDEEHEFAIEDIIEEDAFEPTSEPVQTSGPSCALSEDHDSDDSLTGYASPPSSRSPSPTPSELAEIERDPTLRVGRTKIPRPVYLAQLGEMIRGTSGLKTDQENQEAEKIEIALNVGEELIRRKRGYGTELEENAVNLVYALIGLSNNYDLDGFDLKRQAALNALVACCPRKAAAAIAEEIFKNQYSTDQRYAMLNALALGAHELAGLPLPDTAAVQPLTGDRVSFPTKRLPGAQHQRYLLASSTRQVQGLLQDISRLAIENTREANADRIPNLVRERQLRIRQPAKVTEVKQPSTAQLLEQIRMSQTQSAMTKFTDVAVECFLYPLMNRFWLFLRDEQTREERTAHRDTLHQYRGAGTGLILNSLVLSHLLATLGVLVHTSQNAPAWLAVVAPDALELAVTLGTRSISRGGEDEEESGGESGSGEDKDARVLATALELALVVLDACVELDGGRTLSLEHTALLLAVGEWAQGLFARLEKGILVRGGGGAGEIRLRKAAAGVVIKVDEVSERWRRSMIDFV</sequence>
<dbReference type="GO" id="GO:0042162">
    <property type="term" value="F:telomeric DNA binding"/>
    <property type="evidence" value="ECO:0007669"/>
    <property type="project" value="TreeGrafter"/>
</dbReference>
<comment type="caution">
    <text evidence="4">The sequence shown here is derived from an EMBL/GenBank/DDBJ whole genome shotgun (WGS) entry which is preliminary data.</text>
</comment>
<dbReference type="Gene3D" id="1.25.40.720">
    <property type="entry name" value="Telomere length regulation protein 2, C-terminal domain"/>
    <property type="match status" value="1"/>
</dbReference>
<comment type="similarity">
    <text evidence="1">Belongs to the TEL2 family.</text>
</comment>
<evidence type="ECO:0000313" key="5">
    <source>
        <dbReference type="Proteomes" id="UP000759537"/>
    </source>
</evidence>
<evidence type="ECO:0000259" key="3">
    <source>
        <dbReference type="Pfam" id="PF10193"/>
    </source>
</evidence>
<reference evidence="4" key="1">
    <citation type="submission" date="2019-10" db="EMBL/GenBank/DDBJ databases">
        <authorList>
            <consortium name="DOE Joint Genome Institute"/>
            <person name="Kuo A."/>
            <person name="Miyauchi S."/>
            <person name="Kiss E."/>
            <person name="Drula E."/>
            <person name="Kohler A."/>
            <person name="Sanchez-Garcia M."/>
            <person name="Andreopoulos B."/>
            <person name="Barry K.W."/>
            <person name="Bonito G."/>
            <person name="Buee M."/>
            <person name="Carver A."/>
            <person name="Chen C."/>
            <person name="Cichocki N."/>
            <person name="Clum A."/>
            <person name="Culley D."/>
            <person name="Crous P.W."/>
            <person name="Fauchery L."/>
            <person name="Girlanda M."/>
            <person name="Hayes R."/>
            <person name="Keri Z."/>
            <person name="LaButti K."/>
            <person name="Lipzen A."/>
            <person name="Lombard V."/>
            <person name="Magnuson J."/>
            <person name="Maillard F."/>
            <person name="Morin E."/>
            <person name="Murat C."/>
            <person name="Nolan M."/>
            <person name="Ohm R."/>
            <person name="Pangilinan J."/>
            <person name="Pereira M."/>
            <person name="Perotto S."/>
            <person name="Peter M."/>
            <person name="Riley R."/>
            <person name="Sitrit Y."/>
            <person name="Stielow B."/>
            <person name="Szollosi G."/>
            <person name="Zifcakova L."/>
            <person name="Stursova M."/>
            <person name="Spatafora J.W."/>
            <person name="Tedersoo L."/>
            <person name="Vaario L.-M."/>
            <person name="Yamada A."/>
            <person name="Yan M."/>
            <person name="Wang P."/>
            <person name="Xu J."/>
            <person name="Bruns T."/>
            <person name="Baldrian P."/>
            <person name="Vilgalys R."/>
            <person name="Henrissat B."/>
            <person name="Grigoriev I.V."/>
            <person name="Hibbett D."/>
            <person name="Nagy L.G."/>
            <person name="Martin F.M."/>
        </authorList>
    </citation>
    <scope>NUCLEOTIDE SEQUENCE</scope>
    <source>
        <strain evidence="4">Prilba</strain>
    </source>
</reference>
<accession>A0A9P5MUP8</accession>
<dbReference type="GO" id="GO:0051879">
    <property type="term" value="F:Hsp90 protein binding"/>
    <property type="evidence" value="ECO:0007669"/>
    <property type="project" value="TreeGrafter"/>
</dbReference>
<organism evidence="4 5">
    <name type="scientific">Russula ochroleuca</name>
    <dbReference type="NCBI Taxonomy" id="152965"/>
    <lineage>
        <taxon>Eukaryota</taxon>
        <taxon>Fungi</taxon>
        <taxon>Dikarya</taxon>
        <taxon>Basidiomycota</taxon>
        <taxon>Agaricomycotina</taxon>
        <taxon>Agaricomycetes</taxon>
        <taxon>Russulales</taxon>
        <taxon>Russulaceae</taxon>
        <taxon>Russula</taxon>
    </lineage>
</organism>
<protein>
    <submittedName>
        <fullName evidence="4">Telomere length regulation protein-domain-containing protein</fullName>
    </submittedName>
</protein>
<dbReference type="OrthoDB" id="10254187at2759"/>
<evidence type="ECO:0000256" key="2">
    <source>
        <dbReference type="SAM" id="MobiDB-lite"/>
    </source>
</evidence>
<evidence type="ECO:0000313" key="4">
    <source>
        <dbReference type="EMBL" id="KAF8479025.1"/>
    </source>
</evidence>
<reference evidence="4" key="2">
    <citation type="journal article" date="2020" name="Nat. Commun.">
        <title>Large-scale genome sequencing of mycorrhizal fungi provides insights into the early evolution of symbiotic traits.</title>
        <authorList>
            <person name="Miyauchi S."/>
            <person name="Kiss E."/>
            <person name="Kuo A."/>
            <person name="Drula E."/>
            <person name="Kohler A."/>
            <person name="Sanchez-Garcia M."/>
            <person name="Morin E."/>
            <person name="Andreopoulos B."/>
            <person name="Barry K.W."/>
            <person name="Bonito G."/>
            <person name="Buee M."/>
            <person name="Carver A."/>
            <person name="Chen C."/>
            <person name="Cichocki N."/>
            <person name="Clum A."/>
            <person name="Culley D."/>
            <person name="Crous P.W."/>
            <person name="Fauchery L."/>
            <person name="Girlanda M."/>
            <person name="Hayes R.D."/>
            <person name="Keri Z."/>
            <person name="LaButti K."/>
            <person name="Lipzen A."/>
            <person name="Lombard V."/>
            <person name="Magnuson J."/>
            <person name="Maillard F."/>
            <person name="Murat C."/>
            <person name="Nolan M."/>
            <person name="Ohm R.A."/>
            <person name="Pangilinan J."/>
            <person name="Pereira M.F."/>
            <person name="Perotto S."/>
            <person name="Peter M."/>
            <person name="Pfister S."/>
            <person name="Riley R."/>
            <person name="Sitrit Y."/>
            <person name="Stielow J.B."/>
            <person name="Szollosi G."/>
            <person name="Zifcakova L."/>
            <person name="Stursova M."/>
            <person name="Spatafora J.W."/>
            <person name="Tedersoo L."/>
            <person name="Vaario L.M."/>
            <person name="Yamada A."/>
            <person name="Yan M."/>
            <person name="Wang P."/>
            <person name="Xu J."/>
            <person name="Bruns T."/>
            <person name="Baldrian P."/>
            <person name="Vilgalys R."/>
            <person name="Dunand C."/>
            <person name="Henrissat B."/>
            <person name="Grigoriev I.V."/>
            <person name="Hibbett D."/>
            <person name="Nagy L.G."/>
            <person name="Martin F.M."/>
        </authorList>
    </citation>
    <scope>NUCLEOTIDE SEQUENCE</scope>
    <source>
        <strain evidence="4">Prilba</strain>
    </source>
</reference>
<dbReference type="InterPro" id="IPR019337">
    <property type="entry name" value="Telomere_length_regulation_dom"/>
</dbReference>
<feature type="domain" description="Telomere length regulation protein conserved" evidence="3">
    <location>
        <begin position="643"/>
        <end position="763"/>
    </location>
</feature>
<dbReference type="InterPro" id="IPR051970">
    <property type="entry name" value="TEL2_Regulation"/>
</dbReference>
<dbReference type="GO" id="GO:0051083">
    <property type="term" value="P:'de novo' cotranslational protein folding"/>
    <property type="evidence" value="ECO:0007669"/>
    <property type="project" value="TreeGrafter"/>
</dbReference>
<dbReference type="GO" id="GO:0005829">
    <property type="term" value="C:cytosol"/>
    <property type="evidence" value="ECO:0007669"/>
    <property type="project" value="TreeGrafter"/>
</dbReference>
<dbReference type="AlphaFoldDB" id="A0A9P5MUP8"/>
<feature type="region of interest" description="Disordered" evidence="2">
    <location>
        <begin position="577"/>
        <end position="633"/>
    </location>
</feature>
<dbReference type="Proteomes" id="UP000759537">
    <property type="component" value="Unassembled WGS sequence"/>
</dbReference>
<keyword evidence="5" id="KW-1185">Reference proteome</keyword>
<evidence type="ECO:0000256" key="1">
    <source>
        <dbReference type="ARBA" id="ARBA00006133"/>
    </source>
</evidence>
<name>A0A9P5MUP8_9AGAM</name>
<dbReference type="PANTHER" id="PTHR15830:SF10">
    <property type="entry name" value="TELOMERE LENGTH REGULATION PROTEIN TEL2 HOMOLOG"/>
    <property type="match status" value="1"/>
</dbReference>
<gene>
    <name evidence="4" type="ORF">DFH94DRAFT_794300</name>
</gene>